<dbReference type="InterPro" id="IPR008651">
    <property type="entry name" value="Uncharacterised_HicB"/>
</dbReference>
<dbReference type="AlphaFoldDB" id="A0A9D7I8T7"/>
<dbReference type="SUPFAM" id="SSF47598">
    <property type="entry name" value="Ribbon-helix-helix"/>
    <property type="match status" value="1"/>
</dbReference>
<dbReference type="InterPro" id="IPR035069">
    <property type="entry name" value="TTHA1013/TTHA0281-like"/>
</dbReference>
<organism evidence="2 3">
    <name type="scientific">Candidatus Propionivibrio dominans</name>
    <dbReference type="NCBI Taxonomy" id="2954373"/>
    <lineage>
        <taxon>Bacteria</taxon>
        <taxon>Pseudomonadati</taxon>
        <taxon>Pseudomonadota</taxon>
        <taxon>Betaproteobacteria</taxon>
        <taxon>Rhodocyclales</taxon>
        <taxon>Rhodocyclaceae</taxon>
        <taxon>Propionivibrio</taxon>
    </lineage>
</organism>
<dbReference type="InterPro" id="IPR013321">
    <property type="entry name" value="Arc_rbn_hlx_hlx"/>
</dbReference>
<evidence type="ECO:0000313" key="3">
    <source>
        <dbReference type="Proteomes" id="UP000886602"/>
    </source>
</evidence>
<comment type="caution">
    <text evidence="2">The sequence shown here is derived from an EMBL/GenBank/DDBJ whole genome shotgun (WGS) entry which is preliminary data.</text>
</comment>
<dbReference type="Gene3D" id="3.30.160.250">
    <property type="match status" value="1"/>
</dbReference>
<dbReference type="InterPro" id="IPR031807">
    <property type="entry name" value="HicB-like"/>
</dbReference>
<dbReference type="Gene3D" id="1.10.1220.10">
    <property type="entry name" value="Met repressor-like"/>
    <property type="match status" value="1"/>
</dbReference>
<feature type="domain" description="HicB-like antitoxin of toxin-antitoxin system" evidence="1">
    <location>
        <begin position="33"/>
        <end position="81"/>
    </location>
</feature>
<dbReference type="SUPFAM" id="SSF143100">
    <property type="entry name" value="TTHA1013/TTHA0281-like"/>
    <property type="match status" value="1"/>
</dbReference>
<accession>A0A9D7I8T7</accession>
<name>A0A9D7I8T7_9RHOO</name>
<dbReference type="Proteomes" id="UP000886602">
    <property type="component" value="Unassembled WGS sequence"/>
</dbReference>
<reference evidence="2" key="1">
    <citation type="submission" date="2020-10" db="EMBL/GenBank/DDBJ databases">
        <title>Connecting structure to function with the recovery of over 1000 high-quality activated sludge metagenome-assembled genomes encoding full-length rRNA genes using long-read sequencing.</title>
        <authorList>
            <person name="Singleton C.M."/>
            <person name="Petriglieri F."/>
            <person name="Kristensen J.M."/>
            <person name="Kirkegaard R.H."/>
            <person name="Michaelsen T.Y."/>
            <person name="Andersen M.H."/>
            <person name="Karst S.M."/>
            <person name="Dueholm M.S."/>
            <person name="Nielsen P.H."/>
            <person name="Albertsen M."/>
        </authorList>
    </citation>
    <scope>NUCLEOTIDE SEQUENCE</scope>
    <source>
        <strain evidence="2">EsbW_18-Q3-R4-48_MAXAC.044</strain>
    </source>
</reference>
<dbReference type="InterPro" id="IPR010985">
    <property type="entry name" value="Ribbon_hlx_hlx"/>
</dbReference>
<gene>
    <name evidence="2" type="ORF">IPJ48_17225</name>
</gene>
<dbReference type="GO" id="GO:0006355">
    <property type="term" value="P:regulation of DNA-templated transcription"/>
    <property type="evidence" value="ECO:0007669"/>
    <property type="project" value="InterPro"/>
</dbReference>
<dbReference type="Pfam" id="PF05534">
    <property type="entry name" value="HicB"/>
    <property type="match status" value="1"/>
</dbReference>
<evidence type="ECO:0000259" key="1">
    <source>
        <dbReference type="Pfam" id="PF15919"/>
    </source>
</evidence>
<proteinExistence type="predicted"/>
<dbReference type="EMBL" id="JADJNC010000040">
    <property type="protein sequence ID" value="MBK7424681.1"/>
    <property type="molecule type" value="Genomic_DNA"/>
</dbReference>
<dbReference type="Pfam" id="PF15919">
    <property type="entry name" value="HicB_lk_antitox"/>
    <property type="match status" value="1"/>
</dbReference>
<sequence>MSQIRKIGKIEPAYPFASYAHIVSPLPEDEGGGVLITFPDLPDCMSDGETEEEAIANGRDAFASWVSARHDAGKDVSPPSYRPESIPAVSGRFVTRLPKSTHAKLSERARAEGVSLNALVLAMIAEGLGRRESQV</sequence>
<evidence type="ECO:0000313" key="2">
    <source>
        <dbReference type="EMBL" id="MBK7424681.1"/>
    </source>
</evidence>
<protein>
    <submittedName>
        <fullName evidence="2">Type II toxin-antitoxin system HicB family antitoxin</fullName>
    </submittedName>
</protein>